<reference evidence="2" key="2">
    <citation type="journal article" date="2021" name="Microorganisms">
        <title>Bacterial Dimethylsulfoniopropionate Biosynthesis in the East China Sea.</title>
        <authorList>
            <person name="Liu J."/>
            <person name="Zhang Y."/>
            <person name="Liu J."/>
            <person name="Zhong H."/>
            <person name="Williams B.T."/>
            <person name="Zheng Y."/>
            <person name="Curson A.R.J."/>
            <person name="Sun C."/>
            <person name="Sun H."/>
            <person name="Song D."/>
            <person name="Wagner Mackenzie B."/>
            <person name="Bermejo Martinez A."/>
            <person name="Todd J.D."/>
            <person name="Zhang X.H."/>
        </authorList>
    </citation>
    <scope>NUCLEOTIDE SEQUENCE</scope>
    <source>
        <strain evidence="2">AESS21</strain>
    </source>
</reference>
<name>A0A944C9R9_9HYPH</name>
<dbReference type="AlphaFoldDB" id="A0A944C9R9"/>
<dbReference type="Pfam" id="PF20057">
    <property type="entry name" value="DUF6456"/>
    <property type="match status" value="1"/>
</dbReference>
<evidence type="ECO:0000313" key="3">
    <source>
        <dbReference type="Proteomes" id="UP000705379"/>
    </source>
</evidence>
<organism evidence="2 3">
    <name type="scientific">Roseibium polysiphoniae</name>
    <dbReference type="NCBI Taxonomy" id="2571221"/>
    <lineage>
        <taxon>Bacteria</taxon>
        <taxon>Pseudomonadati</taxon>
        <taxon>Pseudomonadota</taxon>
        <taxon>Alphaproteobacteria</taxon>
        <taxon>Hyphomicrobiales</taxon>
        <taxon>Stappiaceae</taxon>
        <taxon>Roseibium</taxon>
    </lineage>
</organism>
<dbReference type="InterPro" id="IPR045599">
    <property type="entry name" value="DUF6456"/>
</dbReference>
<dbReference type="EMBL" id="QTKU01000001">
    <property type="protein sequence ID" value="MBS8258710.1"/>
    <property type="molecule type" value="Genomic_DNA"/>
</dbReference>
<reference evidence="2" key="1">
    <citation type="submission" date="2018-08" db="EMBL/GenBank/DDBJ databases">
        <authorList>
            <person name="Jin W."/>
            <person name="Wang H."/>
            <person name="Yang Y."/>
            <person name="Li M."/>
            <person name="Liu J."/>
        </authorList>
    </citation>
    <scope>NUCLEOTIDE SEQUENCE</scope>
    <source>
        <strain evidence="2">AESS21</strain>
    </source>
</reference>
<comment type="caution">
    <text evidence="2">The sequence shown here is derived from an EMBL/GenBank/DDBJ whole genome shotgun (WGS) entry which is preliminary data.</text>
</comment>
<evidence type="ECO:0000259" key="1">
    <source>
        <dbReference type="Pfam" id="PF20057"/>
    </source>
</evidence>
<protein>
    <recommendedName>
        <fullName evidence="1">DUF6456 domain-containing protein</fullName>
    </recommendedName>
</protein>
<feature type="domain" description="DUF6456" evidence="1">
    <location>
        <begin position="122"/>
        <end position="256"/>
    </location>
</feature>
<evidence type="ECO:0000313" key="2">
    <source>
        <dbReference type="EMBL" id="MBS8258710.1"/>
    </source>
</evidence>
<dbReference type="Proteomes" id="UP000705379">
    <property type="component" value="Unassembled WGS sequence"/>
</dbReference>
<sequence length="274" mass="29775">MSRASERTAPPDRKRLLCLLKALAQTGAHLKREGGKGEALLWTLVRPDRSERPVDNPDLVAVLERQGHVEWGREQTLILSSAGRLALKRWLSAGDGFLEQHREIRLQNISDPQGGGHSTVPVNLYESPLAWLASRKDRNGRALLDRAQVEAGERLRADYGFARLMPTMSGGWRTGGGGGSTGNRGRAADLSDDVIAARQRVERVLKGLEPALAGLLVDVCCHLKGLKTVEAERGWPARSGKVVLQIALTGLASRYGYVTTAGNGDGRIRADRPN</sequence>
<dbReference type="RefSeq" id="WP_213214476.1">
    <property type="nucleotide sequence ID" value="NZ_QTKU01000001.1"/>
</dbReference>
<accession>A0A944C9R9</accession>
<proteinExistence type="predicted"/>
<gene>
    <name evidence="2" type="ORF">DYI23_00640</name>
</gene>